<name>A0A4Q9PPV5_9APHY</name>
<feature type="compositionally biased region" description="Basic and acidic residues" evidence="1">
    <location>
        <begin position="277"/>
        <end position="304"/>
    </location>
</feature>
<accession>A0A4Q9PPV5</accession>
<dbReference type="EMBL" id="ML145154">
    <property type="protein sequence ID" value="TBU56245.1"/>
    <property type="molecule type" value="Genomic_DNA"/>
</dbReference>
<feature type="compositionally biased region" description="Basic and acidic residues" evidence="1">
    <location>
        <begin position="353"/>
        <end position="363"/>
    </location>
</feature>
<organism evidence="2 3">
    <name type="scientific">Dichomitus squalens</name>
    <dbReference type="NCBI Taxonomy" id="114155"/>
    <lineage>
        <taxon>Eukaryota</taxon>
        <taxon>Fungi</taxon>
        <taxon>Dikarya</taxon>
        <taxon>Basidiomycota</taxon>
        <taxon>Agaricomycotina</taxon>
        <taxon>Agaricomycetes</taxon>
        <taxon>Polyporales</taxon>
        <taxon>Polyporaceae</taxon>
        <taxon>Dichomitus</taxon>
    </lineage>
</organism>
<evidence type="ECO:0000313" key="2">
    <source>
        <dbReference type="EMBL" id="TBU56245.1"/>
    </source>
</evidence>
<gene>
    <name evidence="2" type="ORF">BD310DRAFT_978977</name>
</gene>
<feature type="region of interest" description="Disordered" evidence="1">
    <location>
        <begin position="41"/>
        <end position="384"/>
    </location>
</feature>
<feature type="compositionally biased region" description="Pro residues" evidence="1">
    <location>
        <begin position="8"/>
        <end position="20"/>
    </location>
</feature>
<dbReference type="AlphaFoldDB" id="A0A4Q9PPV5"/>
<sequence length="447" mass="47824">MPSGVVPQLPPQLPPLPPQPSLATPSNWKLHYPPEDIIIPVSSSFPPSSWTTTSGPGPLRQTNSTSPRRLPNPSQQRVAGDSSSLSHPGHALFSSNPSSSSGRLAHSHSRSGPRVPLPVLPSASSAEPIVISPPTRTHSRSVSIPAIRPPPTSRPNHTGEDPHGIPPQPPAADKDVSRPLHKPPKHAPPPLPLLDQVPVREQSLPPRQTSAMIDGAALPIQTTSITRSPETPQSAPPLRPQVTRLNSSPRSTPSMDQRQTPSPTASPVPVPLPAPSRRSDRETGTEQGREKEKSRAKLNGRREFVVLSPDQPFMDARLPKRPPTPPKARSTGLPSTPAPKSRPGTAPSNRTHTASEHTPEPRLQDAPSARSPPPSASTAAARGQTVDLVLRPLPGLFTNNTNSISPAPSPQSLANITGYTRKWVVEKNGKRLTQDTMVVAQQLRMLR</sequence>
<evidence type="ECO:0000256" key="1">
    <source>
        <dbReference type="SAM" id="MobiDB-lite"/>
    </source>
</evidence>
<dbReference type="Proteomes" id="UP000292082">
    <property type="component" value="Unassembled WGS sequence"/>
</dbReference>
<feature type="compositionally biased region" description="Polar residues" evidence="1">
    <location>
        <begin position="60"/>
        <end position="86"/>
    </location>
</feature>
<protein>
    <submittedName>
        <fullName evidence="2">Uncharacterized protein</fullName>
    </submittedName>
</protein>
<evidence type="ECO:0000313" key="3">
    <source>
        <dbReference type="Proteomes" id="UP000292082"/>
    </source>
</evidence>
<feature type="compositionally biased region" description="Pro residues" evidence="1">
    <location>
        <begin position="264"/>
        <end position="274"/>
    </location>
</feature>
<feature type="compositionally biased region" description="Polar residues" evidence="1">
    <location>
        <begin position="220"/>
        <end position="233"/>
    </location>
</feature>
<proteinExistence type="predicted"/>
<feature type="region of interest" description="Disordered" evidence="1">
    <location>
        <begin position="1"/>
        <end position="29"/>
    </location>
</feature>
<feature type="compositionally biased region" description="Polar residues" evidence="1">
    <location>
        <begin position="243"/>
        <end position="259"/>
    </location>
</feature>
<keyword evidence="3" id="KW-1185">Reference proteome</keyword>
<reference evidence="2 3" key="1">
    <citation type="submission" date="2019-01" db="EMBL/GenBank/DDBJ databases">
        <title>Draft genome sequences of three monokaryotic isolates of the white-rot basidiomycete fungus Dichomitus squalens.</title>
        <authorList>
            <consortium name="DOE Joint Genome Institute"/>
            <person name="Lopez S.C."/>
            <person name="Andreopoulos B."/>
            <person name="Pangilinan J."/>
            <person name="Lipzen A."/>
            <person name="Riley R."/>
            <person name="Ahrendt S."/>
            <person name="Ng V."/>
            <person name="Barry K."/>
            <person name="Daum C."/>
            <person name="Grigoriev I.V."/>
            <person name="Hilden K.S."/>
            <person name="Makela M.R."/>
            <person name="de Vries R.P."/>
        </authorList>
    </citation>
    <scope>NUCLEOTIDE SEQUENCE [LARGE SCALE GENOMIC DNA]</scope>
    <source>
        <strain evidence="2 3">CBS 464.89</strain>
    </source>
</reference>
<feature type="compositionally biased region" description="Low complexity" evidence="1">
    <location>
        <begin position="41"/>
        <end position="58"/>
    </location>
</feature>